<feature type="chain" id="PRO_5016413069" evidence="2">
    <location>
        <begin position="22"/>
        <end position="207"/>
    </location>
</feature>
<gene>
    <name evidence="3" type="ORF">B0I29_102607</name>
</gene>
<feature type="signal peptide" evidence="2">
    <location>
        <begin position="1"/>
        <end position="21"/>
    </location>
</feature>
<organism evidence="3 4">
    <name type="scientific">Actinoplanes lutulentus</name>
    <dbReference type="NCBI Taxonomy" id="1287878"/>
    <lineage>
        <taxon>Bacteria</taxon>
        <taxon>Bacillati</taxon>
        <taxon>Actinomycetota</taxon>
        <taxon>Actinomycetes</taxon>
        <taxon>Micromonosporales</taxon>
        <taxon>Micromonosporaceae</taxon>
        <taxon>Actinoplanes</taxon>
    </lineage>
</organism>
<dbReference type="AlphaFoldDB" id="A0A327ZKK1"/>
<dbReference type="RefSeq" id="WP_111647899.1">
    <property type="nucleotide sequence ID" value="NZ_JACHWI010000003.1"/>
</dbReference>
<keyword evidence="2" id="KW-0732">Signal</keyword>
<comment type="caution">
    <text evidence="3">The sequence shown here is derived from an EMBL/GenBank/DDBJ whole genome shotgun (WGS) entry which is preliminary data.</text>
</comment>
<evidence type="ECO:0000313" key="3">
    <source>
        <dbReference type="EMBL" id="RAK42781.1"/>
    </source>
</evidence>
<dbReference type="Proteomes" id="UP000249341">
    <property type="component" value="Unassembled WGS sequence"/>
</dbReference>
<keyword evidence="1" id="KW-1133">Transmembrane helix</keyword>
<proteinExistence type="predicted"/>
<sequence>MIVLVLVAAALLLGSPPPAYAHPMPDSAVVLEMGESSVSASIRIPAEELMLASGADVRSYLSAHLRPVTEDGVPWQVSIDEVGTEQSGSYREVVASARLTPPGGGAVGRFVLGYDAVVHQVATHVVVVSVRVRGGLREVGVVRMDNRTMTIPPLVVDVGGGGRGAVSSFGLDAEQVAELAVAAVAAAAVVIGGSAAFVARRRRTSTS</sequence>
<dbReference type="EMBL" id="QLMJ01000002">
    <property type="protein sequence ID" value="RAK42781.1"/>
    <property type="molecule type" value="Genomic_DNA"/>
</dbReference>
<protein>
    <submittedName>
        <fullName evidence="3">Uncharacterized protein</fullName>
    </submittedName>
</protein>
<accession>A0A327ZKK1</accession>
<keyword evidence="1" id="KW-0472">Membrane</keyword>
<reference evidence="3 4" key="1">
    <citation type="submission" date="2018-06" db="EMBL/GenBank/DDBJ databases">
        <title>Genomic Encyclopedia of Type Strains, Phase III (KMG-III): the genomes of soil and plant-associated and newly described type strains.</title>
        <authorList>
            <person name="Whitman W."/>
        </authorList>
    </citation>
    <scope>NUCLEOTIDE SEQUENCE [LARGE SCALE GENOMIC DNA]</scope>
    <source>
        <strain evidence="3 4">CGMCC 4.7090</strain>
    </source>
</reference>
<keyword evidence="1" id="KW-0812">Transmembrane</keyword>
<keyword evidence="4" id="KW-1185">Reference proteome</keyword>
<name>A0A327ZKK1_9ACTN</name>
<evidence type="ECO:0000256" key="2">
    <source>
        <dbReference type="SAM" id="SignalP"/>
    </source>
</evidence>
<feature type="transmembrane region" description="Helical" evidence="1">
    <location>
        <begin position="179"/>
        <end position="199"/>
    </location>
</feature>
<evidence type="ECO:0000256" key="1">
    <source>
        <dbReference type="SAM" id="Phobius"/>
    </source>
</evidence>
<dbReference type="OrthoDB" id="9808870at2"/>
<evidence type="ECO:0000313" key="4">
    <source>
        <dbReference type="Proteomes" id="UP000249341"/>
    </source>
</evidence>